<comment type="similarity">
    <text evidence="1">Belongs to the short-chain dehydrogenases/reductases (SDR) family.</text>
</comment>
<dbReference type="Pfam" id="PF13561">
    <property type="entry name" value="adh_short_C2"/>
    <property type="match status" value="1"/>
</dbReference>
<evidence type="ECO:0008006" key="5">
    <source>
        <dbReference type="Google" id="ProtNLM"/>
    </source>
</evidence>
<dbReference type="SUPFAM" id="SSF51735">
    <property type="entry name" value="NAD(P)-binding Rossmann-fold domains"/>
    <property type="match status" value="1"/>
</dbReference>
<protein>
    <recommendedName>
        <fullName evidence="5">Short-chain dehydrogenase/reductase SDR</fullName>
    </recommendedName>
</protein>
<evidence type="ECO:0000313" key="3">
    <source>
        <dbReference type="EMBL" id="KAH7044069.1"/>
    </source>
</evidence>
<dbReference type="InterPro" id="IPR002347">
    <property type="entry name" value="SDR_fam"/>
</dbReference>
<organism evidence="3 4">
    <name type="scientific">Macrophomina phaseolina</name>
    <dbReference type="NCBI Taxonomy" id="35725"/>
    <lineage>
        <taxon>Eukaryota</taxon>
        <taxon>Fungi</taxon>
        <taxon>Dikarya</taxon>
        <taxon>Ascomycota</taxon>
        <taxon>Pezizomycotina</taxon>
        <taxon>Dothideomycetes</taxon>
        <taxon>Dothideomycetes incertae sedis</taxon>
        <taxon>Botryosphaeriales</taxon>
        <taxon>Botryosphaeriaceae</taxon>
        <taxon>Macrophomina</taxon>
    </lineage>
</organism>
<dbReference type="PANTHER" id="PTHR42760">
    <property type="entry name" value="SHORT-CHAIN DEHYDROGENASES/REDUCTASES FAMILY MEMBER"/>
    <property type="match status" value="1"/>
</dbReference>
<dbReference type="PROSITE" id="PS00061">
    <property type="entry name" value="ADH_SHORT"/>
    <property type="match status" value="1"/>
</dbReference>
<dbReference type="Proteomes" id="UP000774617">
    <property type="component" value="Unassembled WGS sequence"/>
</dbReference>
<dbReference type="Gene3D" id="3.40.50.720">
    <property type="entry name" value="NAD(P)-binding Rossmann-like Domain"/>
    <property type="match status" value="1"/>
</dbReference>
<dbReference type="PANTHER" id="PTHR42760:SF127">
    <property type="entry name" value="3-KETOACYL-ACYL CARRIER PROTEIN REDUCTASE-RELATED"/>
    <property type="match status" value="1"/>
</dbReference>
<dbReference type="InterPro" id="IPR036291">
    <property type="entry name" value="NAD(P)-bd_dom_sf"/>
</dbReference>
<dbReference type="PRINTS" id="PR00080">
    <property type="entry name" value="SDRFAMILY"/>
</dbReference>
<comment type="caution">
    <text evidence="3">The sequence shown here is derived from an EMBL/GenBank/DDBJ whole genome shotgun (WGS) entry which is preliminary data.</text>
</comment>
<accession>A0ABQ8G465</accession>
<sequence>MSASSTEATNLAGKTCLITGGAGGLGRALAAAFLRAGANVAICDINEERLKQASAELSGTGAGSLLAAKADVADPAAAQQLFDRITAKFRTVDVLVNNAAIMDRFDPVADLDLELWDRVISVNLAGPFIFSKLALRVMLQQPKPDGCILNIASGAAKGGWLAGAAYTTSKHGLVGLTKSTASFYGPKGIRCNALMVGPMQTEFGAAHRGSHHEEGSRKVMEILSGVGIQLCDVREVADLCVSLATGPGSSLINGACIAVDHGWTSVVG</sequence>
<proteinExistence type="inferred from homology"/>
<keyword evidence="2" id="KW-0521">NADP</keyword>
<name>A0ABQ8G465_9PEZI</name>
<dbReference type="CDD" id="cd05233">
    <property type="entry name" value="SDR_c"/>
    <property type="match status" value="1"/>
</dbReference>
<gene>
    <name evidence="3" type="ORF">B0J12DRAFT_577981</name>
</gene>
<evidence type="ECO:0000256" key="2">
    <source>
        <dbReference type="ARBA" id="ARBA00022857"/>
    </source>
</evidence>
<evidence type="ECO:0000313" key="4">
    <source>
        <dbReference type="Proteomes" id="UP000774617"/>
    </source>
</evidence>
<dbReference type="EMBL" id="JAGTJR010000021">
    <property type="protein sequence ID" value="KAH7044069.1"/>
    <property type="molecule type" value="Genomic_DNA"/>
</dbReference>
<keyword evidence="4" id="KW-1185">Reference proteome</keyword>
<evidence type="ECO:0000256" key="1">
    <source>
        <dbReference type="ARBA" id="ARBA00006484"/>
    </source>
</evidence>
<dbReference type="InterPro" id="IPR020904">
    <property type="entry name" value="Sc_DH/Rdtase_CS"/>
</dbReference>
<dbReference type="PRINTS" id="PR00081">
    <property type="entry name" value="GDHRDH"/>
</dbReference>
<reference evidence="3 4" key="1">
    <citation type="journal article" date="2021" name="Nat. Commun.">
        <title>Genetic determinants of endophytism in the Arabidopsis root mycobiome.</title>
        <authorList>
            <person name="Mesny F."/>
            <person name="Miyauchi S."/>
            <person name="Thiergart T."/>
            <person name="Pickel B."/>
            <person name="Atanasova L."/>
            <person name="Karlsson M."/>
            <person name="Huettel B."/>
            <person name="Barry K.W."/>
            <person name="Haridas S."/>
            <person name="Chen C."/>
            <person name="Bauer D."/>
            <person name="Andreopoulos W."/>
            <person name="Pangilinan J."/>
            <person name="LaButti K."/>
            <person name="Riley R."/>
            <person name="Lipzen A."/>
            <person name="Clum A."/>
            <person name="Drula E."/>
            <person name="Henrissat B."/>
            <person name="Kohler A."/>
            <person name="Grigoriev I.V."/>
            <person name="Martin F.M."/>
            <person name="Hacquard S."/>
        </authorList>
    </citation>
    <scope>NUCLEOTIDE SEQUENCE [LARGE SCALE GENOMIC DNA]</scope>
    <source>
        <strain evidence="3 4">MPI-SDFR-AT-0080</strain>
    </source>
</reference>